<dbReference type="Pfam" id="PF00069">
    <property type="entry name" value="Pkinase"/>
    <property type="match status" value="1"/>
</dbReference>
<keyword evidence="4" id="KW-0418">Kinase</keyword>
<keyword evidence="3" id="KW-0547">Nucleotide-binding</keyword>
<dbReference type="Gene3D" id="1.10.510.10">
    <property type="entry name" value="Transferase(Phosphotransferase) domain 1"/>
    <property type="match status" value="1"/>
</dbReference>
<evidence type="ECO:0000259" key="7">
    <source>
        <dbReference type="PROSITE" id="PS50011"/>
    </source>
</evidence>
<protein>
    <recommendedName>
        <fullName evidence="7">Protein kinase domain-containing protein</fullName>
    </recommendedName>
</protein>
<accession>A0A8D0G688</accession>
<dbReference type="Gene3D" id="3.30.200.20">
    <property type="entry name" value="Phosphorylase Kinase, domain 1"/>
    <property type="match status" value="1"/>
</dbReference>
<dbReference type="InterPro" id="IPR000719">
    <property type="entry name" value="Prot_kinase_dom"/>
</dbReference>
<name>A0A8D0G688_SPHPU</name>
<dbReference type="AlphaFoldDB" id="A0A8D0G688"/>
<sequence>MTTATTSPTVDRPASWKSPALKRCFYSTATCSGQDLVWLGHFGVVKRCREKTTNTFYAAKFVKMRKCKGSRLGLDREQVEREVGILKQLEHPNIMNLHDVFTSRAEMVLVLELIRGGELFDFIAEKELLTEAEAIEFLQQILQGVAYMHSCHIAHLDLKPENIMLLENDVPNPRIKIIDFGLAQKLEDGVTFKSLCGTPQYIAPEVINYEPLSSATDMWLSGMSPFQGETDAETLSNIIAGTYEFEEKYFSQTTEMAKDFIRQLLSKEPGRTGTRRVMSGRKDIRKKLPLLHLSYNMVSACNRLCRMRLLCNQTKEDENLLISYIPCSLFLTLFSPSLLPPQRSCESDQEDEASSPVTLLRRRRSSCS</sequence>
<dbReference type="SUPFAM" id="SSF56112">
    <property type="entry name" value="Protein kinase-like (PK-like)"/>
    <property type="match status" value="1"/>
</dbReference>
<dbReference type="PROSITE" id="PS00108">
    <property type="entry name" value="PROTEIN_KINASE_ST"/>
    <property type="match status" value="1"/>
</dbReference>
<dbReference type="GO" id="GO:0005737">
    <property type="term" value="C:cytoplasm"/>
    <property type="evidence" value="ECO:0007669"/>
    <property type="project" value="TreeGrafter"/>
</dbReference>
<dbReference type="InterPro" id="IPR011009">
    <property type="entry name" value="Kinase-like_dom_sf"/>
</dbReference>
<dbReference type="GO" id="GO:0043065">
    <property type="term" value="P:positive regulation of apoptotic process"/>
    <property type="evidence" value="ECO:0007669"/>
    <property type="project" value="TreeGrafter"/>
</dbReference>
<organism evidence="8 9">
    <name type="scientific">Sphenodon punctatus</name>
    <name type="common">Tuatara</name>
    <name type="synonym">Hatteria punctata</name>
    <dbReference type="NCBI Taxonomy" id="8508"/>
    <lineage>
        <taxon>Eukaryota</taxon>
        <taxon>Metazoa</taxon>
        <taxon>Chordata</taxon>
        <taxon>Craniata</taxon>
        <taxon>Vertebrata</taxon>
        <taxon>Euteleostomi</taxon>
        <taxon>Lepidosauria</taxon>
        <taxon>Sphenodontia</taxon>
        <taxon>Sphenodontidae</taxon>
        <taxon>Sphenodon</taxon>
    </lineage>
</organism>
<dbReference type="InterPro" id="IPR008271">
    <property type="entry name" value="Ser/Thr_kinase_AS"/>
</dbReference>
<evidence type="ECO:0000313" key="9">
    <source>
        <dbReference type="Proteomes" id="UP000694392"/>
    </source>
</evidence>
<feature type="domain" description="Protein kinase" evidence="7">
    <location>
        <begin position="31"/>
        <end position="291"/>
    </location>
</feature>
<dbReference type="GO" id="GO:0004674">
    <property type="term" value="F:protein serine/threonine kinase activity"/>
    <property type="evidence" value="ECO:0007669"/>
    <property type="project" value="UniProtKB-KW"/>
</dbReference>
<dbReference type="Proteomes" id="UP000694392">
    <property type="component" value="Unplaced"/>
</dbReference>
<keyword evidence="1" id="KW-0723">Serine/threonine-protein kinase</keyword>
<evidence type="ECO:0000256" key="4">
    <source>
        <dbReference type="ARBA" id="ARBA00022777"/>
    </source>
</evidence>
<evidence type="ECO:0000313" key="8">
    <source>
        <dbReference type="Ensembl" id="ENSSPUP00000001397.1"/>
    </source>
</evidence>
<dbReference type="PROSITE" id="PS50011">
    <property type="entry name" value="PROTEIN_KINASE_DOM"/>
    <property type="match status" value="1"/>
</dbReference>
<evidence type="ECO:0000256" key="3">
    <source>
        <dbReference type="ARBA" id="ARBA00022741"/>
    </source>
</evidence>
<reference evidence="8" key="1">
    <citation type="submission" date="2025-08" db="UniProtKB">
        <authorList>
            <consortium name="Ensembl"/>
        </authorList>
    </citation>
    <scope>IDENTIFICATION</scope>
</reference>
<keyword evidence="2" id="KW-0808">Transferase</keyword>
<dbReference type="GO" id="GO:0005634">
    <property type="term" value="C:nucleus"/>
    <property type="evidence" value="ECO:0007669"/>
    <property type="project" value="TreeGrafter"/>
</dbReference>
<dbReference type="Ensembl" id="ENSSPUT00000001478.1">
    <property type="protein sequence ID" value="ENSSPUP00000001397.1"/>
    <property type="gene ID" value="ENSSPUG00000001082.1"/>
</dbReference>
<dbReference type="PANTHER" id="PTHR24342:SF19">
    <property type="entry name" value="PROTEIN KINASE DOMAIN-CONTAINING PROTEIN"/>
    <property type="match status" value="1"/>
</dbReference>
<reference evidence="8" key="2">
    <citation type="submission" date="2025-09" db="UniProtKB">
        <authorList>
            <consortium name="Ensembl"/>
        </authorList>
    </citation>
    <scope>IDENTIFICATION</scope>
</reference>
<evidence type="ECO:0000256" key="6">
    <source>
        <dbReference type="SAM" id="MobiDB-lite"/>
    </source>
</evidence>
<feature type="region of interest" description="Disordered" evidence="6">
    <location>
        <begin position="344"/>
        <end position="368"/>
    </location>
</feature>
<keyword evidence="9" id="KW-1185">Reference proteome</keyword>
<dbReference type="GeneTree" id="ENSGT00940000164926"/>
<evidence type="ECO:0000256" key="1">
    <source>
        <dbReference type="ARBA" id="ARBA00022527"/>
    </source>
</evidence>
<dbReference type="GO" id="GO:0005524">
    <property type="term" value="F:ATP binding"/>
    <property type="evidence" value="ECO:0007669"/>
    <property type="project" value="UniProtKB-KW"/>
</dbReference>
<dbReference type="GO" id="GO:0035556">
    <property type="term" value="P:intracellular signal transduction"/>
    <property type="evidence" value="ECO:0007669"/>
    <property type="project" value="TreeGrafter"/>
</dbReference>
<keyword evidence="5" id="KW-0067">ATP-binding</keyword>
<evidence type="ECO:0000256" key="5">
    <source>
        <dbReference type="ARBA" id="ARBA00022840"/>
    </source>
</evidence>
<proteinExistence type="predicted"/>
<dbReference type="PANTHER" id="PTHR24342">
    <property type="entry name" value="SERINE/THREONINE-PROTEIN KINASE 17"/>
    <property type="match status" value="1"/>
</dbReference>
<dbReference type="SMART" id="SM00220">
    <property type="entry name" value="S_TKc"/>
    <property type="match status" value="1"/>
</dbReference>
<evidence type="ECO:0000256" key="2">
    <source>
        <dbReference type="ARBA" id="ARBA00022679"/>
    </source>
</evidence>